<protein>
    <submittedName>
        <fullName evidence="1">Uncharacterized protein</fullName>
    </submittedName>
</protein>
<reference evidence="2" key="1">
    <citation type="submission" date="2017-01" db="EMBL/GenBank/DDBJ databases">
        <title>Komagataeibacter sp. MSKU9 whole genome sequencing project.</title>
        <authorList>
            <person name="Matsutani M."/>
            <person name="Naloka K."/>
            <person name="Theeragool G."/>
            <person name="Yakushi T."/>
            <person name="Matsushita K."/>
        </authorList>
    </citation>
    <scope>NUCLEOTIDE SEQUENCE [LARGE SCALE GENOMIC DNA]</scope>
    <source>
        <strain evidence="2">MSKU9</strain>
    </source>
</reference>
<dbReference type="EMBL" id="BDLU01000070">
    <property type="protein sequence ID" value="GCE85142.1"/>
    <property type="molecule type" value="Genomic_DNA"/>
</dbReference>
<dbReference type="AlphaFoldDB" id="A0A4V0WMX0"/>
<dbReference type="Proteomes" id="UP000315095">
    <property type="component" value="Unassembled WGS sequence"/>
</dbReference>
<evidence type="ECO:0000313" key="1">
    <source>
        <dbReference type="EMBL" id="GCE85142.1"/>
    </source>
</evidence>
<gene>
    <name evidence="1" type="ORF">MSKU9_3283</name>
</gene>
<keyword evidence="2" id="KW-1185">Reference proteome</keyword>
<dbReference type="OrthoDB" id="10008732at2"/>
<evidence type="ECO:0000313" key="2">
    <source>
        <dbReference type="Proteomes" id="UP000315095"/>
    </source>
</evidence>
<sequence>MIRFLKRYVWPWSEIERLKRERITERERRDLLELLDYTDHLVGFCAAHMPDVQKYYDGANAFWSVAHRIAGNDKIADRLRDEIGKSRRFARNG</sequence>
<organism evidence="1 2">
    <name type="scientific">Komagataeibacter diospyri</name>
    <dbReference type="NCBI Taxonomy" id="1932662"/>
    <lineage>
        <taxon>Bacteria</taxon>
        <taxon>Pseudomonadati</taxon>
        <taxon>Pseudomonadota</taxon>
        <taxon>Alphaproteobacteria</taxon>
        <taxon>Acetobacterales</taxon>
        <taxon>Acetobacteraceae</taxon>
        <taxon>Komagataeibacter</taxon>
    </lineage>
</organism>
<dbReference type="RefSeq" id="WP_141262483.1">
    <property type="nucleotide sequence ID" value="NZ_BDLU01000070.1"/>
</dbReference>
<accession>A0A4V0WMX0</accession>
<name>A0A4V0WMX0_9PROT</name>
<comment type="caution">
    <text evidence="1">The sequence shown here is derived from an EMBL/GenBank/DDBJ whole genome shotgun (WGS) entry which is preliminary data.</text>
</comment>
<proteinExistence type="predicted"/>